<dbReference type="GO" id="GO:0000155">
    <property type="term" value="F:phosphorelay sensor kinase activity"/>
    <property type="evidence" value="ECO:0007669"/>
    <property type="project" value="InterPro"/>
</dbReference>
<dbReference type="CDD" id="cd00130">
    <property type="entry name" value="PAS"/>
    <property type="match status" value="1"/>
</dbReference>
<feature type="transmembrane region" description="Helical" evidence="9">
    <location>
        <begin position="12"/>
        <end position="30"/>
    </location>
</feature>
<sequence>MVRFKLKSTYTYLAIIAILVGLSSITIIISDSYSAFLKEKNIAERQLINKISKGLCLIDYLERDFKYNSDFDSLKKKIKGILLSNKDVKSISYAEGDTSTFFLTNQNSEFTVKFTEKKFPDGREEEVQGDSVLFRVNHISGQFFVDICKKGVDQNFAVEIYLYQSTHIRIDNTKNRWLSLNISGKLSPIVLPDKCFDISRKSFTKFIAARLFLLFLALFLPYIVAGSYFKQLIKDDTLKIERYLDSSDENSTNELRLLKGIKPIIHKANVHSKELEVQLDECRDRLSQFYQASVDAILIHSGGVPLFFNPALEELTGYKKSELAKKTPYEFIEIEPEILSELREQSQPAAEALLKRKNGDSLYVEIQIKPVTYRGQKSESIVIRNITHRKFMERELQIQRMRQVKSVIDGQEKERQRLSRELHDGLGQNLVAIKLKLESIPPNKDEELNNTLSQVKHMFSHTIEEVRRISNNLMPAALKEFSLAVVLRNLCNEVESNSGINISLSVGVLPEPIDQLLKTYIYRIVQEALTNVIKHSGASKASVAVYADFSNLHLQIEDNGEGFNTSANTDTGNGLYNMKERAVLLNGKISFISSKGKGTKVVAEFPLQQQKNT</sequence>
<dbReference type="InterPro" id="IPR000014">
    <property type="entry name" value="PAS"/>
</dbReference>
<keyword evidence="9" id="KW-0812">Transmembrane</keyword>
<keyword evidence="8" id="KW-0902">Two-component regulatory system</keyword>
<organism evidence="12 13">
    <name type="scientific">Tenuifilum thalassicum</name>
    <dbReference type="NCBI Taxonomy" id="2590900"/>
    <lineage>
        <taxon>Bacteria</taxon>
        <taxon>Pseudomonadati</taxon>
        <taxon>Bacteroidota</taxon>
        <taxon>Bacteroidia</taxon>
        <taxon>Bacteroidales</taxon>
        <taxon>Tenuifilaceae</taxon>
        <taxon>Tenuifilum</taxon>
    </lineage>
</organism>
<dbReference type="PROSITE" id="PS50112">
    <property type="entry name" value="PAS"/>
    <property type="match status" value="1"/>
</dbReference>
<protein>
    <recommendedName>
        <fullName evidence="2">histidine kinase</fullName>
        <ecNumber evidence="2">2.7.13.3</ecNumber>
    </recommendedName>
</protein>
<dbReference type="RefSeq" id="WP_173072654.1">
    <property type="nucleotide sequence ID" value="NZ_CP041345.1"/>
</dbReference>
<evidence type="ECO:0000256" key="2">
    <source>
        <dbReference type="ARBA" id="ARBA00012438"/>
    </source>
</evidence>
<dbReference type="GO" id="GO:0005524">
    <property type="term" value="F:ATP binding"/>
    <property type="evidence" value="ECO:0007669"/>
    <property type="project" value="UniProtKB-KW"/>
</dbReference>
<evidence type="ECO:0000256" key="9">
    <source>
        <dbReference type="SAM" id="Phobius"/>
    </source>
</evidence>
<proteinExistence type="predicted"/>
<dbReference type="SMART" id="SM00091">
    <property type="entry name" value="PAS"/>
    <property type="match status" value="1"/>
</dbReference>
<accession>A0A7D3XF01</accession>
<dbReference type="InterPro" id="IPR035965">
    <property type="entry name" value="PAS-like_dom_sf"/>
</dbReference>
<dbReference type="SMART" id="SM00387">
    <property type="entry name" value="HATPase_c"/>
    <property type="match status" value="1"/>
</dbReference>
<feature type="transmembrane region" description="Helical" evidence="9">
    <location>
        <begin position="207"/>
        <end position="229"/>
    </location>
</feature>
<dbReference type="Pfam" id="PF13426">
    <property type="entry name" value="PAS_9"/>
    <property type="match status" value="1"/>
</dbReference>
<dbReference type="GO" id="GO:0046983">
    <property type="term" value="F:protein dimerization activity"/>
    <property type="evidence" value="ECO:0007669"/>
    <property type="project" value="InterPro"/>
</dbReference>
<keyword evidence="13" id="KW-1185">Reference proteome</keyword>
<evidence type="ECO:0000256" key="7">
    <source>
        <dbReference type="ARBA" id="ARBA00022840"/>
    </source>
</evidence>
<dbReference type="PROSITE" id="PS50109">
    <property type="entry name" value="HIS_KIN"/>
    <property type="match status" value="1"/>
</dbReference>
<evidence type="ECO:0000256" key="1">
    <source>
        <dbReference type="ARBA" id="ARBA00000085"/>
    </source>
</evidence>
<keyword evidence="9" id="KW-0472">Membrane</keyword>
<reference evidence="12 13" key="1">
    <citation type="submission" date="2019-07" db="EMBL/GenBank/DDBJ databases">
        <title>Thalassofilum flectens gen. nov., sp. nov., a novel moderate thermophilic anaerobe from a shallow sea hot spring in Kunashir Island (Russia), representing a new family in the order Bacteroidales, and proposal of Thalassofilacea fam. nov.</title>
        <authorList>
            <person name="Kochetkova T.V."/>
            <person name="Podosokorskaya O.A."/>
            <person name="Novikov A."/>
            <person name="Elcheninov A.G."/>
            <person name="Toshchakov S.V."/>
            <person name="Kublanov I.V."/>
        </authorList>
    </citation>
    <scope>NUCLEOTIDE SEQUENCE [LARGE SCALE GENOMIC DNA]</scope>
    <source>
        <strain evidence="12 13">38-H</strain>
    </source>
</reference>
<evidence type="ECO:0000313" key="12">
    <source>
        <dbReference type="EMBL" id="QKG79137.1"/>
    </source>
</evidence>
<keyword evidence="9" id="KW-1133">Transmembrane helix</keyword>
<evidence type="ECO:0000256" key="4">
    <source>
        <dbReference type="ARBA" id="ARBA00022679"/>
    </source>
</evidence>
<evidence type="ECO:0000259" key="10">
    <source>
        <dbReference type="PROSITE" id="PS50109"/>
    </source>
</evidence>
<dbReference type="Gene3D" id="3.30.450.20">
    <property type="entry name" value="PAS domain"/>
    <property type="match status" value="1"/>
</dbReference>
<keyword evidence="5" id="KW-0547">Nucleotide-binding</keyword>
<evidence type="ECO:0000256" key="3">
    <source>
        <dbReference type="ARBA" id="ARBA00022553"/>
    </source>
</evidence>
<dbReference type="CDD" id="cd16917">
    <property type="entry name" value="HATPase_UhpB-NarQ-NarX-like"/>
    <property type="match status" value="1"/>
</dbReference>
<dbReference type="AlphaFoldDB" id="A0A7D3XF01"/>
<dbReference type="EMBL" id="CP041345">
    <property type="protein sequence ID" value="QKG79137.1"/>
    <property type="molecule type" value="Genomic_DNA"/>
</dbReference>
<evidence type="ECO:0000256" key="6">
    <source>
        <dbReference type="ARBA" id="ARBA00022777"/>
    </source>
</evidence>
<keyword evidence="7" id="KW-0067">ATP-binding</keyword>
<gene>
    <name evidence="12" type="ORF">FHG85_02285</name>
</gene>
<dbReference type="SUPFAM" id="SSF55785">
    <property type="entry name" value="PYP-like sensor domain (PAS domain)"/>
    <property type="match status" value="1"/>
</dbReference>
<feature type="domain" description="Histidine kinase" evidence="10">
    <location>
        <begin position="417"/>
        <end position="609"/>
    </location>
</feature>
<dbReference type="InterPro" id="IPR050482">
    <property type="entry name" value="Sensor_HK_TwoCompSys"/>
</dbReference>
<feature type="domain" description="PAS" evidence="11">
    <location>
        <begin position="297"/>
        <end position="357"/>
    </location>
</feature>
<keyword evidence="4" id="KW-0808">Transferase</keyword>
<name>A0A7D3XF01_9BACT</name>
<dbReference type="KEGG" id="ttz:FHG85_02285"/>
<keyword evidence="3" id="KW-0597">Phosphoprotein</keyword>
<dbReference type="Gene3D" id="1.20.5.1930">
    <property type="match status" value="1"/>
</dbReference>
<evidence type="ECO:0000313" key="13">
    <source>
        <dbReference type="Proteomes" id="UP000500961"/>
    </source>
</evidence>
<dbReference type="EC" id="2.7.13.3" evidence="2"/>
<evidence type="ECO:0000256" key="8">
    <source>
        <dbReference type="ARBA" id="ARBA00023012"/>
    </source>
</evidence>
<dbReference type="PANTHER" id="PTHR24421">
    <property type="entry name" value="NITRATE/NITRITE SENSOR PROTEIN NARX-RELATED"/>
    <property type="match status" value="1"/>
</dbReference>
<evidence type="ECO:0000256" key="5">
    <source>
        <dbReference type="ARBA" id="ARBA00022741"/>
    </source>
</evidence>
<dbReference type="NCBIfam" id="TIGR00229">
    <property type="entry name" value="sensory_box"/>
    <property type="match status" value="1"/>
</dbReference>
<dbReference type="Pfam" id="PF07730">
    <property type="entry name" value="HisKA_3"/>
    <property type="match status" value="1"/>
</dbReference>
<dbReference type="SUPFAM" id="SSF55874">
    <property type="entry name" value="ATPase domain of HSP90 chaperone/DNA topoisomerase II/histidine kinase"/>
    <property type="match status" value="1"/>
</dbReference>
<dbReference type="InterPro" id="IPR036890">
    <property type="entry name" value="HATPase_C_sf"/>
</dbReference>
<evidence type="ECO:0000259" key="11">
    <source>
        <dbReference type="PROSITE" id="PS50112"/>
    </source>
</evidence>
<comment type="catalytic activity">
    <reaction evidence="1">
        <text>ATP + protein L-histidine = ADP + protein N-phospho-L-histidine.</text>
        <dbReference type="EC" id="2.7.13.3"/>
    </reaction>
</comment>
<dbReference type="InterPro" id="IPR011712">
    <property type="entry name" value="Sig_transdc_His_kin_sub3_dim/P"/>
</dbReference>
<dbReference type="InterPro" id="IPR005467">
    <property type="entry name" value="His_kinase_dom"/>
</dbReference>
<dbReference type="Gene3D" id="3.30.565.10">
    <property type="entry name" value="Histidine kinase-like ATPase, C-terminal domain"/>
    <property type="match status" value="1"/>
</dbReference>
<dbReference type="GO" id="GO:0016020">
    <property type="term" value="C:membrane"/>
    <property type="evidence" value="ECO:0007669"/>
    <property type="project" value="InterPro"/>
</dbReference>
<dbReference type="Pfam" id="PF02518">
    <property type="entry name" value="HATPase_c"/>
    <property type="match status" value="1"/>
</dbReference>
<keyword evidence="6" id="KW-0418">Kinase</keyword>
<dbReference type="PANTHER" id="PTHR24421:SF10">
    <property type="entry name" value="NITRATE_NITRITE SENSOR PROTEIN NARQ"/>
    <property type="match status" value="1"/>
</dbReference>
<dbReference type="Proteomes" id="UP000500961">
    <property type="component" value="Chromosome"/>
</dbReference>
<dbReference type="InterPro" id="IPR003594">
    <property type="entry name" value="HATPase_dom"/>
</dbReference>